<name>A0ABQ9JIU7_9CUCU</name>
<evidence type="ECO:0000256" key="1">
    <source>
        <dbReference type="PROSITE-ProRule" id="PRU00047"/>
    </source>
</evidence>
<keyword evidence="1" id="KW-0863">Zinc-finger</keyword>
<protein>
    <recommendedName>
        <fullName evidence="2">CCHC-type domain-containing protein</fullName>
    </recommendedName>
</protein>
<keyword evidence="4" id="KW-1185">Reference proteome</keyword>
<dbReference type="InterPro" id="IPR036875">
    <property type="entry name" value="Znf_CCHC_sf"/>
</dbReference>
<evidence type="ECO:0000313" key="4">
    <source>
        <dbReference type="Proteomes" id="UP001162164"/>
    </source>
</evidence>
<gene>
    <name evidence="3" type="ORF">NQ317_015919</name>
</gene>
<organism evidence="3 4">
    <name type="scientific">Molorchus minor</name>
    <dbReference type="NCBI Taxonomy" id="1323400"/>
    <lineage>
        <taxon>Eukaryota</taxon>
        <taxon>Metazoa</taxon>
        <taxon>Ecdysozoa</taxon>
        <taxon>Arthropoda</taxon>
        <taxon>Hexapoda</taxon>
        <taxon>Insecta</taxon>
        <taxon>Pterygota</taxon>
        <taxon>Neoptera</taxon>
        <taxon>Endopterygota</taxon>
        <taxon>Coleoptera</taxon>
        <taxon>Polyphaga</taxon>
        <taxon>Cucujiformia</taxon>
        <taxon>Chrysomeloidea</taxon>
        <taxon>Cerambycidae</taxon>
        <taxon>Lamiinae</taxon>
        <taxon>Monochamini</taxon>
        <taxon>Molorchus</taxon>
    </lineage>
</organism>
<dbReference type="SMART" id="SM00343">
    <property type="entry name" value="ZnF_C2HC"/>
    <property type="match status" value="2"/>
</dbReference>
<accession>A0ABQ9JIU7</accession>
<evidence type="ECO:0000259" key="2">
    <source>
        <dbReference type="PROSITE" id="PS50158"/>
    </source>
</evidence>
<proteinExistence type="predicted"/>
<dbReference type="SUPFAM" id="SSF57756">
    <property type="entry name" value="Retrovirus zinc finger-like domains"/>
    <property type="match status" value="1"/>
</dbReference>
<evidence type="ECO:0000313" key="3">
    <source>
        <dbReference type="EMBL" id="KAJ8978109.1"/>
    </source>
</evidence>
<reference evidence="3" key="1">
    <citation type="journal article" date="2023" name="Insect Mol. Biol.">
        <title>Genome sequencing provides insights into the evolution of gene families encoding plant cell wall-degrading enzymes in longhorned beetles.</title>
        <authorList>
            <person name="Shin N.R."/>
            <person name="Okamura Y."/>
            <person name="Kirsch R."/>
            <person name="Pauchet Y."/>
        </authorList>
    </citation>
    <scope>NUCLEOTIDE SEQUENCE</scope>
    <source>
        <strain evidence="3">MMC_N1</strain>
    </source>
</reference>
<dbReference type="Proteomes" id="UP001162164">
    <property type="component" value="Unassembled WGS sequence"/>
</dbReference>
<keyword evidence="1" id="KW-0479">Metal-binding</keyword>
<dbReference type="Gene3D" id="4.10.60.10">
    <property type="entry name" value="Zinc finger, CCHC-type"/>
    <property type="match status" value="1"/>
</dbReference>
<dbReference type="InterPro" id="IPR001878">
    <property type="entry name" value="Znf_CCHC"/>
</dbReference>
<keyword evidence="1" id="KW-0862">Zinc</keyword>
<dbReference type="PROSITE" id="PS50158">
    <property type="entry name" value="ZF_CCHC"/>
    <property type="match status" value="1"/>
</dbReference>
<sequence>MWELPVHQGVVSTVSTNIDERLVQKQMLCYNCNKPGHKAIGCLERKRIHCYRCKKEGVTTENCPNCNQGNGPKHQPVEVSGANIKNSTPRFQPVLDFILDQCEGDERPYLKVSVFGKPGWEQLKDLKLQLIGEKTKIRVANGDMREFRSCDVPIGLRDKVKLIRVLVVTELSHTLILGANFETMGIVPDLRHNEWHFSAEPQICDMVEHLRDQSVLTPGRGTET</sequence>
<comment type="caution">
    <text evidence="3">The sequence shown here is derived from an EMBL/GenBank/DDBJ whole genome shotgun (WGS) entry which is preliminary data.</text>
</comment>
<feature type="domain" description="CCHC-type" evidence="2">
    <location>
        <begin position="29"/>
        <end position="42"/>
    </location>
</feature>
<dbReference type="EMBL" id="JAPWTJ010000472">
    <property type="protein sequence ID" value="KAJ8978109.1"/>
    <property type="molecule type" value="Genomic_DNA"/>
</dbReference>